<dbReference type="Proteomes" id="UP000026961">
    <property type="component" value="Chromosome 7"/>
</dbReference>
<dbReference type="EnsemblPlants" id="OGLUM07G02190.1">
    <property type="protein sequence ID" value="OGLUM07G02190.1"/>
    <property type="gene ID" value="OGLUM07G02190"/>
</dbReference>
<reference evidence="1" key="1">
    <citation type="submission" date="2015-04" db="UniProtKB">
        <authorList>
            <consortium name="EnsemblPlants"/>
        </authorList>
    </citation>
    <scope>IDENTIFICATION</scope>
</reference>
<dbReference type="AlphaFoldDB" id="A0A0E0AFM9"/>
<sequence>MRSRWSSRRACDRVRVDLALISPDGILGNLHHRAASRVCFGIDRGCCRSPYHQPQRALPLDNPADPQLQTIHQIDGGIPHVRRFPLHVAQLRPGHDNSVARHDFVRGTTTPSWGATPTRHGLGGFASLLVRALYADSPRTRGFVSHVVWVLYTNSSRTRGLRLPRCPSALRRLAADSGGLAYLVVRVTFADSPRTRGLRLLCRPGALH</sequence>
<reference evidence="1" key="2">
    <citation type="submission" date="2018-05" db="EMBL/GenBank/DDBJ databases">
        <title>OgluRS3 (Oryza glumaepatula Reference Sequence Version 3).</title>
        <authorList>
            <person name="Zhang J."/>
            <person name="Kudrna D."/>
            <person name="Lee S."/>
            <person name="Talag J."/>
            <person name="Welchert J."/>
            <person name="Wing R.A."/>
        </authorList>
    </citation>
    <scope>NUCLEOTIDE SEQUENCE [LARGE SCALE GENOMIC DNA]</scope>
</reference>
<keyword evidence="2" id="KW-1185">Reference proteome</keyword>
<protein>
    <submittedName>
        <fullName evidence="1">Uncharacterized protein</fullName>
    </submittedName>
</protein>
<organism evidence="1">
    <name type="scientific">Oryza glumipatula</name>
    <dbReference type="NCBI Taxonomy" id="40148"/>
    <lineage>
        <taxon>Eukaryota</taxon>
        <taxon>Viridiplantae</taxon>
        <taxon>Streptophyta</taxon>
        <taxon>Embryophyta</taxon>
        <taxon>Tracheophyta</taxon>
        <taxon>Spermatophyta</taxon>
        <taxon>Magnoliopsida</taxon>
        <taxon>Liliopsida</taxon>
        <taxon>Poales</taxon>
        <taxon>Poaceae</taxon>
        <taxon>BOP clade</taxon>
        <taxon>Oryzoideae</taxon>
        <taxon>Oryzeae</taxon>
        <taxon>Oryzinae</taxon>
        <taxon>Oryza</taxon>
    </lineage>
</organism>
<accession>A0A0E0AFM9</accession>
<evidence type="ECO:0000313" key="1">
    <source>
        <dbReference type="EnsemblPlants" id="OGLUM07G02190.1"/>
    </source>
</evidence>
<dbReference type="Gramene" id="OGLUM07G02190.1">
    <property type="protein sequence ID" value="OGLUM07G02190.1"/>
    <property type="gene ID" value="OGLUM07G02190"/>
</dbReference>
<proteinExistence type="predicted"/>
<name>A0A0E0AFM9_9ORYZ</name>
<dbReference type="HOGENOM" id="CLU_1322723_0_0_1"/>
<evidence type="ECO:0000313" key="2">
    <source>
        <dbReference type="Proteomes" id="UP000026961"/>
    </source>
</evidence>